<evidence type="ECO:0008006" key="4">
    <source>
        <dbReference type="Google" id="ProtNLM"/>
    </source>
</evidence>
<keyword evidence="1" id="KW-0472">Membrane</keyword>
<keyword evidence="1" id="KW-1133">Transmembrane helix</keyword>
<name>E2ZDK9_9FIRM</name>
<dbReference type="EMBL" id="AECS01000039">
    <property type="protein sequence ID" value="EFQ03571.1"/>
    <property type="molecule type" value="Genomic_DNA"/>
</dbReference>
<evidence type="ECO:0000313" key="2">
    <source>
        <dbReference type="EMBL" id="EFQ03571.1"/>
    </source>
</evidence>
<dbReference type="Proteomes" id="UP000003195">
    <property type="component" value="Unassembled WGS sequence"/>
</dbReference>
<keyword evidence="1" id="KW-0812">Transmembrane</keyword>
<dbReference type="STRING" id="706434.HMPREF9429_01513"/>
<organism evidence="2 3">
    <name type="scientific">Megasphaera micronuciformis F0359</name>
    <dbReference type="NCBI Taxonomy" id="706434"/>
    <lineage>
        <taxon>Bacteria</taxon>
        <taxon>Bacillati</taxon>
        <taxon>Bacillota</taxon>
        <taxon>Negativicutes</taxon>
        <taxon>Veillonellales</taxon>
        <taxon>Veillonellaceae</taxon>
        <taxon>Megasphaera</taxon>
    </lineage>
</organism>
<keyword evidence="3" id="KW-1185">Reference proteome</keyword>
<proteinExistence type="predicted"/>
<dbReference type="RefSeq" id="WP_006942773.1">
    <property type="nucleotide sequence ID" value="NZ_GL538208.1"/>
</dbReference>
<reference evidence="2 3" key="1">
    <citation type="submission" date="2010-08" db="EMBL/GenBank/DDBJ databases">
        <authorList>
            <person name="Weinstock G."/>
            <person name="Sodergren E."/>
            <person name="Clifton S."/>
            <person name="Fulton L."/>
            <person name="Fulton B."/>
            <person name="Courtney L."/>
            <person name="Fronick C."/>
            <person name="Harrison M."/>
            <person name="Strong C."/>
            <person name="Farmer C."/>
            <person name="Delahaunty K."/>
            <person name="Markovic C."/>
            <person name="Hall O."/>
            <person name="Minx P."/>
            <person name="Tomlinson C."/>
            <person name="Mitreva M."/>
            <person name="Hou S."/>
            <person name="Chen J."/>
            <person name="Wollam A."/>
            <person name="Pepin K.H."/>
            <person name="Johnson M."/>
            <person name="Bhonagiri V."/>
            <person name="Zhang X."/>
            <person name="Suruliraj S."/>
            <person name="Warren W."/>
            <person name="Chinwalla A."/>
            <person name="Mardis E.R."/>
            <person name="Wilson R.K."/>
        </authorList>
    </citation>
    <scope>NUCLEOTIDE SEQUENCE [LARGE SCALE GENOMIC DNA]</scope>
    <source>
        <strain evidence="2 3">F0359</strain>
    </source>
</reference>
<comment type="caution">
    <text evidence="2">The sequence shown here is derived from an EMBL/GenBank/DDBJ whole genome shotgun (WGS) entry which is preliminary data.</text>
</comment>
<evidence type="ECO:0000313" key="3">
    <source>
        <dbReference type="Proteomes" id="UP000003195"/>
    </source>
</evidence>
<dbReference type="AlphaFoldDB" id="E2ZDK9"/>
<accession>E2ZDK9</accession>
<protein>
    <recommendedName>
        <fullName evidence="4">Fimbrial assembly protein PilN</fullName>
    </recommendedName>
</protein>
<evidence type="ECO:0000256" key="1">
    <source>
        <dbReference type="SAM" id="Phobius"/>
    </source>
</evidence>
<feature type="transmembrane region" description="Helical" evidence="1">
    <location>
        <begin position="21"/>
        <end position="41"/>
    </location>
</feature>
<gene>
    <name evidence="2" type="ORF">HMPREF9429_01513</name>
</gene>
<sequence>MEFDLSLSFREAKRHEKTFRNLFIVAQVAVSFILSIALLYGCGLETVGRKIRAETSGEAIRQSEIHKKSAENCSRAAKELKERVEEKTDSAAFLVHIGETKPENITFLKCEKRGNALVITGETKKKEEISRWQNALKAKTENSVWRIGKTEEREGVTHFEMVKE</sequence>
<dbReference type="HOGENOM" id="CLU_1617070_0_0_9"/>